<dbReference type="Proteomes" id="UP000177723">
    <property type="component" value="Unassembled WGS sequence"/>
</dbReference>
<accession>A0A1F5WP11</accession>
<name>A0A1F5WP11_9BACT</name>
<dbReference type="EMBL" id="MFHT01000019">
    <property type="protein sequence ID" value="OGF77398.1"/>
    <property type="molecule type" value="Genomic_DNA"/>
</dbReference>
<evidence type="ECO:0000313" key="1">
    <source>
        <dbReference type="EMBL" id="OGF77398.1"/>
    </source>
</evidence>
<protein>
    <submittedName>
        <fullName evidence="1">Uncharacterized protein</fullName>
    </submittedName>
</protein>
<comment type="caution">
    <text evidence="1">The sequence shown here is derived from an EMBL/GenBank/DDBJ whole genome shotgun (WGS) entry which is preliminary data.</text>
</comment>
<sequence length="88" mass="10006">MQYVLKPWHSQLFLQSLVGPFGSVEEARYALTSSGFVKTPALTYFHPKLMATFHLCEFDTPSQFATVVQRMAKTGITGSELRIEPFYK</sequence>
<dbReference type="AlphaFoldDB" id="A0A1F5WP11"/>
<gene>
    <name evidence="1" type="ORF">A3F23_03670</name>
</gene>
<proteinExistence type="predicted"/>
<evidence type="ECO:0000313" key="2">
    <source>
        <dbReference type="Proteomes" id="UP000177723"/>
    </source>
</evidence>
<reference evidence="1 2" key="1">
    <citation type="journal article" date="2016" name="Nat. Commun.">
        <title>Thousands of microbial genomes shed light on interconnected biogeochemical processes in an aquifer system.</title>
        <authorList>
            <person name="Anantharaman K."/>
            <person name="Brown C.T."/>
            <person name="Hug L.A."/>
            <person name="Sharon I."/>
            <person name="Castelle C.J."/>
            <person name="Probst A.J."/>
            <person name="Thomas B.C."/>
            <person name="Singh A."/>
            <person name="Wilkins M.J."/>
            <person name="Karaoz U."/>
            <person name="Brodie E.L."/>
            <person name="Williams K.H."/>
            <person name="Hubbard S.S."/>
            <person name="Banfield J.F."/>
        </authorList>
    </citation>
    <scope>NUCLEOTIDE SEQUENCE [LARGE SCALE GENOMIC DNA]</scope>
</reference>
<organism evidence="1 2">
    <name type="scientific">Candidatus Giovannonibacteria bacterium RIFCSPHIGHO2_12_FULL_43_15</name>
    <dbReference type="NCBI Taxonomy" id="1798341"/>
    <lineage>
        <taxon>Bacteria</taxon>
        <taxon>Candidatus Giovannoniibacteriota</taxon>
    </lineage>
</organism>